<evidence type="ECO:0008006" key="3">
    <source>
        <dbReference type="Google" id="ProtNLM"/>
    </source>
</evidence>
<sequence length="199" mass="22993">MAHFIACKKTTDAIHVATLYFREIYRLHGLPMSIVSNGDRRFVGHFWRSLWRLANTKLDFGSSYHPQTDAQTEVINRTLWDTGAGFSPFTIIYGYNPRPPIDLVVPIGRKIHDKAEDLITTLQNIHEVVCKKLEETTSKYKFDTDKKRRLVEFDVGDFVWAVLTKDRFGHLVPYVDPDEDLNLRTNSFQSGEDDEDGNK</sequence>
<dbReference type="AlphaFoldDB" id="A0AAV3NWF1"/>
<dbReference type="EMBL" id="BAABME010000554">
    <property type="protein sequence ID" value="GAA0143744.1"/>
    <property type="molecule type" value="Genomic_DNA"/>
</dbReference>
<name>A0AAV3NWF1_LITER</name>
<organism evidence="1 2">
    <name type="scientific">Lithospermum erythrorhizon</name>
    <name type="common">Purple gromwell</name>
    <name type="synonym">Lithospermum officinale var. erythrorhizon</name>
    <dbReference type="NCBI Taxonomy" id="34254"/>
    <lineage>
        <taxon>Eukaryota</taxon>
        <taxon>Viridiplantae</taxon>
        <taxon>Streptophyta</taxon>
        <taxon>Embryophyta</taxon>
        <taxon>Tracheophyta</taxon>
        <taxon>Spermatophyta</taxon>
        <taxon>Magnoliopsida</taxon>
        <taxon>eudicotyledons</taxon>
        <taxon>Gunneridae</taxon>
        <taxon>Pentapetalae</taxon>
        <taxon>asterids</taxon>
        <taxon>lamiids</taxon>
        <taxon>Boraginales</taxon>
        <taxon>Boraginaceae</taxon>
        <taxon>Boraginoideae</taxon>
        <taxon>Lithospermeae</taxon>
        <taxon>Lithospermum</taxon>
    </lineage>
</organism>
<proteinExistence type="predicted"/>
<keyword evidence="2" id="KW-1185">Reference proteome</keyword>
<dbReference type="Proteomes" id="UP001454036">
    <property type="component" value="Unassembled WGS sequence"/>
</dbReference>
<dbReference type="InterPro" id="IPR012337">
    <property type="entry name" value="RNaseH-like_sf"/>
</dbReference>
<comment type="caution">
    <text evidence="1">The sequence shown here is derived from an EMBL/GenBank/DDBJ whole genome shotgun (WGS) entry which is preliminary data.</text>
</comment>
<evidence type="ECO:0000313" key="2">
    <source>
        <dbReference type="Proteomes" id="UP001454036"/>
    </source>
</evidence>
<evidence type="ECO:0000313" key="1">
    <source>
        <dbReference type="EMBL" id="GAA0143744.1"/>
    </source>
</evidence>
<dbReference type="PANTHER" id="PTHR35046:SF18">
    <property type="entry name" value="RNA-DIRECTED DNA POLYMERASE"/>
    <property type="match status" value="1"/>
</dbReference>
<protein>
    <recommendedName>
        <fullName evidence="3">Integrase catalytic domain-containing protein</fullName>
    </recommendedName>
</protein>
<reference evidence="1 2" key="1">
    <citation type="submission" date="2024-01" db="EMBL/GenBank/DDBJ databases">
        <title>The complete chloroplast genome sequence of Lithospermum erythrorhizon: insights into the phylogenetic relationship among Boraginaceae species and the maternal lineages of purple gromwells.</title>
        <authorList>
            <person name="Okada T."/>
            <person name="Watanabe K."/>
        </authorList>
    </citation>
    <scope>NUCLEOTIDE SEQUENCE [LARGE SCALE GENOMIC DNA]</scope>
</reference>
<dbReference type="SUPFAM" id="SSF53098">
    <property type="entry name" value="Ribonuclease H-like"/>
    <property type="match status" value="1"/>
</dbReference>
<dbReference type="InterPro" id="IPR036397">
    <property type="entry name" value="RNaseH_sf"/>
</dbReference>
<dbReference type="Gene3D" id="3.30.420.10">
    <property type="entry name" value="Ribonuclease H-like superfamily/Ribonuclease H"/>
    <property type="match status" value="1"/>
</dbReference>
<dbReference type="GO" id="GO:0003676">
    <property type="term" value="F:nucleic acid binding"/>
    <property type="evidence" value="ECO:0007669"/>
    <property type="project" value="InterPro"/>
</dbReference>
<accession>A0AAV3NWF1</accession>
<gene>
    <name evidence="1" type="ORF">LIER_04354</name>
</gene>
<dbReference type="PANTHER" id="PTHR35046">
    <property type="entry name" value="ZINC KNUCKLE (CCHC-TYPE) FAMILY PROTEIN"/>
    <property type="match status" value="1"/>
</dbReference>